<keyword evidence="2" id="KW-1185">Reference proteome</keyword>
<protein>
    <submittedName>
        <fullName evidence="1">Uncharacterized protein</fullName>
    </submittedName>
</protein>
<dbReference type="AlphaFoldDB" id="A0A9P8UZ59"/>
<evidence type="ECO:0000313" key="2">
    <source>
        <dbReference type="Proteomes" id="UP000770015"/>
    </source>
</evidence>
<comment type="caution">
    <text evidence="1">The sequence shown here is derived from an EMBL/GenBank/DDBJ whole genome shotgun (WGS) entry which is preliminary data.</text>
</comment>
<sequence>MAVGVCAGCSLSAGLGALLSGTSPLHKSDAHGRVRRWRRGWTRGLIFMKNPSHTQAPICDMTSWPGPPRCRTV</sequence>
<dbReference type="EMBL" id="JAGSXJ010000040">
    <property type="protein sequence ID" value="KAH6664340.1"/>
    <property type="molecule type" value="Genomic_DNA"/>
</dbReference>
<gene>
    <name evidence="1" type="ORF">F5X68DRAFT_60739</name>
</gene>
<evidence type="ECO:0000313" key="1">
    <source>
        <dbReference type="EMBL" id="KAH6664340.1"/>
    </source>
</evidence>
<dbReference type="Proteomes" id="UP000770015">
    <property type="component" value="Unassembled WGS sequence"/>
</dbReference>
<name>A0A9P8UZ59_9PEZI</name>
<organism evidence="1 2">
    <name type="scientific">Plectosphaerella plurivora</name>
    <dbReference type="NCBI Taxonomy" id="936078"/>
    <lineage>
        <taxon>Eukaryota</taxon>
        <taxon>Fungi</taxon>
        <taxon>Dikarya</taxon>
        <taxon>Ascomycota</taxon>
        <taxon>Pezizomycotina</taxon>
        <taxon>Sordariomycetes</taxon>
        <taxon>Hypocreomycetidae</taxon>
        <taxon>Glomerellales</taxon>
        <taxon>Plectosphaerellaceae</taxon>
        <taxon>Plectosphaerella</taxon>
    </lineage>
</organism>
<reference evidence="1" key="1">
    <citation type="journal article" date="2021" name="Nat. Commun.">
        <title>Genetic determinants of endophytism in the Arabidopsis root mycobiome.</title>
        <authorList>
            <person name="Mesny F."/>
            <person name="Miyauchi S."/>
            <person name="Thiergart T."/>
            <person name="Pickel B."/>
            <person name="Atanasova L."/>
            <person name="Karlsson M."/>
            <person name="Huettel B."/>
            <person name="Barry K.W."/>
            <person name="Haridas S."/>
            <person name="Chen C."/>
            <person name="Bauer D."/>
            <person name="Andreopoulos W."/>
            <person name="Pangilinan J."/>
            <person name="LaButti K."/>
            <person name="Riley R."/>
            <person name="Lipzen A."/>
            <person name="Clum A."/>
            <person name="Drula E."/>
            <person name="Henrissat B."/>
            <person name="Kohler A."/>
            <person name="Grigoriev I.V."/>
            <person name="Martin F.M."/>
            <person name="Hacquard S."/>
        </authorList>
    </citation>
    <scope>NUCLEOTIDE SEQUENCE</scope>
    <source>
        <strain evidence="1">MPI-SDFR-AT-0117</strain>
    </source>
</reference>
<proteinExistence type="predicted"/>
<accession>A0A9P8UZ59</accession>